<organism evidence="1 2">
    <name type="scientific">Liparis tanakae</name>
    <name type="common">Tanaka's snailfish</name>
    <dbReference type="NCBI Taxonomy" id="230148"/>
    <lineage>
        <taxon>Eukaryota</taxon>
        <taxon>Metazoa</taxon>
        <taxon>Chordata</taxon>
        <taxon>Craniata</taxon>
        <taxon>Vertebrata</taxon>
        <taxon>Euteleostomi</taxon>
        <taxon>Actinopterygii</taxon>
        <taxon>Neopterygii</taxon>
        <taxon>Teleostei</taxon>
        <taxon>Neoteleostei</taxon>
        <taxon>Acanthomorphata</taxon>
        <taxon>Eupercaria</taxon>
        <taxon>Perciformes</taxon>
        <taxon>Cottioidei</taxon>
        <taxon>Cottales</taxon>
        <taxon>Liparidae</taxon>
        <taxon>Liparis</taxon>
    </lineage>
</organism>
<gene>
    <name evidence="1" type="ORF">EYF80_018874</name>
</gene>
<proteinExistence type="predicted"/>
<name>A0A4Z2HYG0_9TELE</name>
<accession>A0A4Z2HYG0</accession>
<keyword evidence="2" id="KW-1185">Reference proteome</keyword>
<comment type="caution">
    <text evidence="1">The sequence shown here is derived from an EMBL/GenBank/DDBJ whole genome shotgun (WGS) entry which is preliminary data.</text>
</comment>
<protein>
    <submittedName>
        <fullName evidence="1">Uncharacterized protein</fullName>
    </submittedName>
</protein>
<dbReference type="AlphaFoldDB" id="A0A4Z2HYG0"/>
<reference evidence="1 2" key="1">
    <citation type="submission" date="2019-03" db="EMBL/GenBank/DDBJ databases">
        <title>First draft genome of Liparis tanakae, snailfish: a comprehensive survey of snailfish specific genes.</title>
        <authorList>
            <person name="Kim W."/>
            <person name="Song I."/>
            <person name="Jeong J.-H."/>
            <person name="Kim D."/>
            <person name="Kim S."/>
            <person name="Ryu S."/>
            <person name="Song J.Y."/>
            <person name="Lee S.K."/>
        </authorList>
    </citation>
    <scope>NUCLEOTIDE SEQUENCE [LARGE SCALE GENOMIC DNA]</scope>
    <source>
        <tissue evidence="1">Muscle</tissue>
    </source>
</reference>
<sequence length="99" mass="11094">MKGRVAPNSSAANGAGIRVILRHRGQQRKRVDSLRLLGGKDNKQLTLKISVHLNRVEDGLQHRENITEEEVPGLCQGVNSLRLGELINFSRCKVLMREI</sequence>
<dbReference type="Proteomes" id="UP000314294">
    <property type="component" value="Unassembled WGS sequence"/>
</dbReference>
<evidence type="ECO:0000313" key="1">
    <source>
        <dbReference type="EMBL" id="TNN70889.1"/>
    </source>
</evidence>
<evidence type="ECO:0000313" key="2">
    <source>
        <dbReference type="Proteomes" id="UP000314294"/>
    </source>
</evidence>
<dbReference type="EMBL" id="SRLO01000157">
    <property type="protein sequence ID" value="TNN70889.1"/>
    <property type="molecule type" value="Genomic_DNA"/>
</dbReference>